<evidence type="ECO:0000313" key="3">
    <source>
        <dbReference type="Proteomes" id="UP000693981"/>
    </source>
</evidence>
<accession>A0A8T1WSD7</accession>
<name>A0A8T1WSD7_9STRA</name>
<organism evidence="2 3">
    <name type="scientific">Phytophthora boehmeriae</name>
    <dbReference type="NCBI Taxonomy" id="109152"/>
    <lineage>
        <taxon>Eukaryota</taxon>
        <taxon>Sar</taxon>
        <taxon>Stramenopiles</taxon>
        <taxon>Oomycota</taxon>
        <taxon>Peronosporomycetes</taxon>
        <taxon>Peronosporales</taxon>
        <taxon>Peronosporaceae</taxon>
        <taxon>Phytophthora</taxon>
    </lineage>
</organism>
<feature type="compositionally biased region" description="Polar residues" evidence="1">
    <location>
        <begin position="10"/>
        <end position="20"/>
    </location>
</feature>
<reference evidence="2" key="1">
    <citation type="submission" date="2021-02" db="EMBL/GenBank/DDBJ databases">
        <authorList>
            <person name="Palmer J.M."/>
        </authorList>
    </citation>
    <scope>NUCLEOTIDE SEQUENCE</scope>
    <source>
        <strain evidence="2">SCRP23</strain>
    </source>
</reference>
<protein>
    <submittedName>
        <fullName evidence="2">Uncharacterized protein</fullName>
    </submittedName>
</protein>
<dbReference type="OrthoDB" id="118475at2759"/>
<dbReference type="Proteomes" id="UP000693981">
    <property type="component" value="Unassembled WGS sequence"/>
</dbReference>
<evidence type="ECO:0000313" key="2">
    <source>
        <dbReference type="EMBL" id="KAG7394669.1"/>
    </source>
</evidence>
<gene>
    <name evidence="2" type="ORF">PHYBOEH_004847</name>
</gene>
<proteinExistence type="predicted"/>
<sequence>MKKRSLSIEEASNSPRQTKSLKPSVELSECCYCHKSFKPRGLKLHQNRCKSKPPKKPLVYKFCILNENIFERVLSFLNNQTLTKLQAITGDHYPNCESSLSQFCCRCENDNPAIQDGLCFDCDKEGGPNYKPRVTTTEARAMYKIHDLSGVRHEVRKHYTLYNREDLQRHMLRTFRSKLAWLRMIEKKVSISKKLAQTKHQKQEEFDAFLGTLATGFGTYLKNIESNKKDQEVLKECSERFVTLSKALDDRDLKLRADSKLCKDFIMTGARDLGFVVDTMEEMKFLFAHTPYIQWCENKIESIREYDDMWYPREEYRDMMQSCRDDAKMELCVEHLSDSKGLTLPRKWEQCRARYENAVSVGADSRRYVYHIYTGKGATPKTPKTKNRRSK</sequence>
<dbReference type="AlphaFoldDB" id="A0A8T1WSD7"/>
<keyword evidence="3" id="KW-1185">Reference proteome</keyword>
<comment type="caution">
    <text evidence="2">The sequence shown here is derived from an EMBL/GenBank/DDBJ whole genome shotgun (WGS) entry which is preliminary data.</text>
</comment>
<evidence type="ECO:0000256" key="1">
    <source>
        <dbReference type="SAM" id="MobiDB-lite"/>
    </source>
</evidence>
<dbReference type="EMBL" id="JAGDFL010000256">
    <property type="protein sequence ID" value="KAG7394669.1"/>
    <property type="molecule type" value="Genomic_DNA"/>
</dbReference>
<feature type="region of interest" description="Disordered" evidence="1">
    <location>
        <begin position="1"/>
        <end position="20"/>
    </location>
</feature>